<feature type="compositionally biased region" description="Polar residues" evidence="1">
    <location>
        <begin position="36"/>
        <end position="47"/>
    </location>
</feature>
<keyword evidence="3" id="KW-1185">Reference proteome</keyword>
<evidence type="ECO:0000313" key="2">
    <source>
        <dbReference type="Ensembl" id="ENSUAMP00000005760.1"/>
    </source>
</evidence>
<dbReference type="AlphaFoldDB" id="A0A452QKK8"/>
<proteinExistence type="predicted"/>
<dbReference type="GeneTree" id="ENSGT00950000185922"/>
<reference evidence="3" key="1">
    <citation type="submission" date="2016-06" db="EMBL/GenBank/DDBJ databases">
        <title>De novo assembly and RNA-Seq shows season-dependent expression and editing in black bear kidneys.</title>
        <authorList>
            <person name="Korstanje R."/>
            <person name="Srivastava A."/>
            <person name="Sarsani V.K."/>
            <person name="Sheehan S.M."/>
            <person name="Seger R.L."/>
            <person name="Barter M.E."/>
            <person name="Lindqvist C."/>
            <person name="Brody L.C."/>
            <person name="Mullikin J.C."/>
        </authorList>
    </citation>
    <scope>NUCLEOTIDE SEQUENCE [LARGE SCALE GENOMIC DNA]</scope>
</reference>
<accession>A0A452QKK8</accession>
<reference evidence="2" key="3">
    <citation type="submission" date="2025-09" db="UniProtKB">
        <authorList>
            <consortium name="Ensembl"/>
        </authorList>
    </citation>
    <scope>IDENTIFICATION</scope>
</reference>
<dbReference type="OMA" id="MNDGQEG"/>
<feature type="region of interest" description="Disordered" evidence="1">
    <location>
        <begin position="33"/>
        <end position="55"/>
    </location>
</feature>
<dbReference type="Ensembl" id="ENSUAMT00000006527.1">
    <property type="protein sequence ID" value="ENSUAMP00000005760.1"/>
    <property type="gene ID" value="ENSUAMG00000005099.1"/>
</dbReference>
<name>A0A452QKK8_URSAM</name>
<protein>
    <submittedName>
        <fullName evidence="2">Uncharacterized protein</fullName>
    </submittedName>
</protein>
<sequence>MASGREEKPEKPQLATACGVTGESSVTVLRGDQLNEKLQTSKQSPYRPSSLGMGA</sequence>
<reference evidence="2" key="2">
    <citation type="submission" date="2025-08" db="UniProtKB">
        <authorList>
            <consortium name="Ensembl"/>
        </authorList>
    </citation>
    <scope>IDENTIFICATION</scope>
</reference>
<evidence type="ECO:0000256" key="1">
    <source>
        <dbReference type="SAM" id="MobiDB-lite"/>
    </source>
</evidence>
<evidence type="ECO:0000313" key="3">
    <source>
        <dbReference type="Proteomes" id="UP000291022"/>
    </source>
</evidence>
<organism evidence="2 3">
    <name type="scientific">Ursus americanus</name>
    <name type="common">American black bear</name>
    <name type="synonym">Euarctos americanus</name>
    <dbReference type="NCBI Taxonomy" id="9643"/>
    <lineage>
        <taxon>Eukaryota</taxon>
        <taxon>Metazoa</taxon>
        <taxon>Chordata</taxon>
        <taxon>Craniata</taxon>
        <taxon>Vertebrata</taxon>
        <taxon>Euteleostomi</taxon>
        <taxon>Mammalia</taxon>
        <taxon>Eutheria</taxon>
        <taxon>Laurasiatheria</taxon>
        <taxon>Carnivora</taxon>
        <taxon>Caniformia</taxon>
        <taxon>Ursidae</taxon>
        <taxon>Ursus</taxon>
    </lineage>
</organism>
<dbReference type="Proteomes" id="UP000291022">
    <property type="component" value="Unassembled WGS sequence"/>
</dbReference>